<reference evidence="1" key="1">
    <citation type="submission" date="2020-10" db="EMBL/GenBank/DDBJ databases">
        <authorList>
            <person name="Gilroy R."/>
        </authorList>
    </citation>
    <scope>NUCLEOTIDE SEQUENCE</scope>
    <source>
        <strain evidence="1">CHK152-2994</strain>
    </source>
</reference>
<protein>
    <submittedName>
        <fullName evidence="1">Uncharacterized protein</fullName>
    </submittedName>
</protein>
<evidence type="ECO:0000313" key="1">
    <source>
        <dbReference type="EMBL" id="HIS82260.1"/>
    </source>
</evidence>
<reference evidence="1" key="2">
    <citation type="journal article" date="2021" name="PeerJ">
        <title>Extensive microbial diversity within the chicken gut microbiome revealed by metagenomics and culture.</title>
        <authorList>
            <person name="Gilroy R."/>
            <person name="Ravi A."/>
            <person name="Getino M."/>
            <person name="Pursley I."/>
            <person name="Horton D.L."/>
            <person name="Alikhan N.F."/>
            <person name="Baker D."/>
            <person name="Gharbi K."/>
            <person name="Hall N."/>
            <person name="Watson M."/>
            <person name="Adriaenssens E.M."/>
            <person name="Foster-Nyarko E."/>
            <person name="Jarju S."/>
            <person name="Secka A."/>
            <person name="Antonio M."/>
            <person name="Oren A."/>
            <person name="Chaudhuri R.R."/>
            <person name="La Ragione R."/>
            <person name="Hildebrand F."/>
            <person name="Pallen M.J."/>
        </authorList>
    </citation>
    <scope>NUCLEOTIDE SEQUENCE</scope>
    <source>
        <strain evidence="1">CHK152-2994</strain>
    </source>
</reference>
<dbReference type="Proteomes" id="UP000824139">
    <property type="component" value="Unassembled WGS sequence"/>
</dbReference>
<evidence type="ECO:0000313" key="2">
    <source>
        <dbReference type="Proteomes" id="UP000824139"/>
    </source>
</evidence>
<dbReference type="AlphaFoldDB" id="A0A9D1FUM7"/>
<name>A0A9D1FUM7_9BACT</name>
<accession>A0A9D1FUM7</accession>
<gene>
    <name evidence="1" type="ORF">IAD41_01465</name>
</gene>
<sequence>MNNSINFTSSYRFPMTQPGVTRYKRESLKPELLKHIDKIGAFQLPNTGKGFGRISVKEAYDGFVEGMLKRFGFKRYQKMPLHDVSITEVDEAVRNLGKTGDYIQKGMQKAKIKKR</sequence>
<organism evidence="1 2">
    <name type="scientific">Candidatus Scatenecus faecavium</name>
    <dbReference type="NCBI Taxonomy" id="2840915"/>
    <lineage>
        <taxon>Bacteria</taxon>
        <taxon>Candidatus Scatenecus</taxon>
    </lineage>
</organism>
<proteinExistence type="predicted"/>
<dbReference type="EMBL" id="DVJO01000033">
    <property type="protein sequence ID" value="HIS82260.1"/>
    <property type="molecule type" value="Genomic_DNA"/>
</dbReference>
<comment type="caution">
    <text evidence="1">The sequence shown here is derived from an EMBL/GenBank/DDBJ whole genome shotgun (WGS) entry which is preliminary data.</text>
</comment>